<evidence type="ECO:0000256" key="1">
    <source>
        <dbReference type="ARBA" id="ARBA00022553"/>
    </source>
</evidence>
<keyword evidence="7" id="KW-1185">Reference proteome</keyword>
<dbReference type="Pfam" id="PF01934">
    <property type="entry name" value="HepT-like"/>
    <property type="match status" value="1"/>
</dbReference>
<organism evidence="6 7">
    <name type="scientific">Methanoplanus endosymbiosus</name>
    <dbReference type="NCBI Taxonomy" id="33865"/>
    <lineage>
        <taxon>Archaea</taxon>
        <taxon>Methanobacteriati</taxon>
        <taxon>Methanobacteriota</taxon>
        <taxon>Stenosarchaea group</taxon>
        <taxon>Methanomicrobia</taxon>
        <taxon>Methanomicrobiales</taxon>
        <taxon>Methanomicrobiaceae</taxon>
        <taxon>Methanoplanus</taxon>
    </lineage>
</organism>
<accession>A0A9E7PQ30</accession>
<evidence type="ECO:0000256" key="5">
    <source>
        <dbReference type="ARBA" id="ARBA00024207"/>
    </source>
</evidence>
<gene>
    <name evidence="6" type="ORF">L6E24_13380</name>
</gene>
<evidence type="ECO:0000256" key="4">
    <source>
        <dbReference type="ARBA" id="ARBA00022801"/>
    </source>
</evidence>
<evidence type="ECO:0000313" key="6">
    <source>
        <dbReference type="EMBL" id="UUX93910.1"/>
    </source>
</evidence>
<dbReference type="GO" id="GO:0004540">
    <property type="term" value="F:RNA nuclease activity"/>
    <property type="evidence" value="ECO:0007669"/>
    <property type="project" value="InterPro"/>
</dbReference>
<keyword evidence="3" id="KW-0540">Nuclease</keyword>
<dbReference type="EMBL" id="CP096115">
    <property type="protein sequence ID" value="UUX93910.1"/>
    <property type="molecule type" value="Genomic_DNA"/>
</dbReference>
<dbReference type="AlphaFoldDB" id="A0A9E7PQ30"/>
<sequence length="45" mass="5305">MRRLNGFRNAVVHAYDSLILDEIYDNYESIINDIGQITQLFCEKL</sequence>
<proteinExistence type="inferred from homology"/>
<evidence type="ECO:0000256" key="3">
    <source>
        <dbReference type="ARBA" id="ARBA00022722"/>
    </source>
</evidence>
<protein>
    <submittedName>
        <fullName evidence="6">DUF86 domain-containing protein</fullName>
    </submittedName>
</protein>
<evidence type="ECO:0000256" key="2">
    <source>
        <dbReference type="ARBA" id="ARBA00022649"/>
    </source>
</evidence>
<dbReference type="KEGG" id="mend:L6E24_13380"/>
<evidence type="ECO:0000313" key="7">
    <source>
        <dbReference type="Proteomes" id="UP001060368"/>
    </source>
</evidence>
<dbReference type="Proteomes" id="UP001060368">
    <property type="component" value="Chromosome"/>
</dbReference>
<comment type="similarity">
    <text evidence="5">Belongs to the HepT RNase toxin family.</text>
</comment>
<dbReference type="InterPro" id="IPR008201">
    <property type="entry name" value="HepT-like"/>
</dbReference>
<dbReference type="GO" id="GO:0110001">
    <property type="term" value="C:toxin-antitoxin complex"/>
    <property type="evidence" value="ECO:0007669"/>
    <property type="project" value="InterPro"/>
</dbReference>
<dbReference type="Gene3D" id="1.20.120.580">
    <property type="entry name" value="bsu32300-like"/>
    <property type="match status" value="1"/>
</dbReference>
<dbReference type="GeneID" id="74308714"/>
<dbReference type="InterPro" id="IPR037038">
    <property type="entry name" value="HepT-like_sf"/>
</dbReference>
<reference evidence="6" key="1">
    <citation type="submission" date="2022-04" db="EMBL/GenBank/DDBJ databases">
        <title>Complete genome of Methanoplanus endosymbiosus DSM 3599.</title>
        <authorList>
            <person name="Chen S.-C."/>
            <person name="You Y.-T."/>
            <person name="Zhou Y.-Z."/>
            <person name="Lai M.-C."/>
        </authorList>
    </citation>
    <scope>NUCLEOTIDE SEQUENCE</scope>
    <source>
        <strain evidence="6">DSM 3599</strain>
    </source>
</reference>
<keyword evidence="4" id="KW-0378">Hydrolase</keyword>
<name>A0A9E7PQ30_9EURY</name>
<keyword evidence="2" id="KW-1277">Toxin-antitoxin system</keyword>
<dbReference type="GO" id="GO:0016787">
    <property type="term" value="F:hydrolase activity"/>
    <property type="evidence" value="ECO:0007669"/>
    <property type="project" value="UniProtKB-KW"/>
</dbReference>
<dbReference type="RefSeq" id="WP_257744042.1">
    <property type="nucleotide sequence ID" value="NZ_CP096115.1"/>
</dbReference>
<keyword evidence="1" id="KW-0597">Phosphoprotein</keyword>